<feature type="region of interest" description="Disordered" evidence="1">
    <location>
        <begin position="1"/>
        <end position="35"/>
    </location>
</feature>
<organism evidence="2">
    <name type="scientific">marine metagenome</name>
    <dbReference type="NCBI Taxonomy" id="408172"/>
    <lineage>
        <taxon>unclassified sequences</taxon>
        <taxon>metagenomes</taxon>
        <taxon>ecological metagenomes</taxon>
    </lineage>
</organism>
<sequence>MREIKKLQMSKRQGDYNKIYGKAKPDAGGMGMPPV</sequence>
<protein>
    <submittedName>
        <fullName evidence="2">Uncharacterized protein</fullName>
    </submittedName>
</protein>
<proteinExistence type="predicted"/>
<reference evidence="2" key="1">
    <citation type="submission" date="2018-05" db="EMBL/GenBank/DDBJ databases">
        <authorList>
            <person name="Lanie J.A."/>
            <person name="Ng W.-L."/>
            <person name="Kazmierczak K.M."/>
            <person name="Andrzejewski T.M."/>
            <person name="Davidsen T.M."/>
            <person name="Wayne K.J."/>
            <person name="Tettelin H."/>
            <person name="Glass J.I."/>
            <person name="Rusch D."/>
            <person name="Podicherti R."/>
            <person name="Tsui H.-C.T."/>
            <person name="Winkler M.E."/>
        </authorList>
    </citation>
    <scope>NUCLEOTIDE SEQUENCE</scope>
</reference>
<dbReference type="EMBL" id="UINC01031654">
    <property type="protein sequence ID" value="SVB18045.1"/>
    <property type="molecule type" value="Genomic_DNA"/>
</dbReference>
<name>A0A382BW70_9ZZZZ</name>
<evidence type="ECO:0000313" key="2">
    <source>
        <dbReference type="EMBL" id="SVB18045.1"/>
    </source>
</evidence>
<gene>
    <name evidence="2" type="ORF">METZ01_LOCUS170899</name>
</gene>
<accession>A0A382BW70</accession>
<dbReference type="AlphaFoldDB" id="A0A382BW70"/>
<evidence type="ECO:0000256" key="1">
    <source>
        <dbReference type="SAM" id="MobiDB-lite"/>
    </source>
</evidence>